<dbReference type="InterPro" id="IPR007138">
    <property type="entry name" value="ABM_dom"/>
</dbReference>
<keyword evidence="2" id="KW-0560">Oxidoreductase</keyword>
<evidence type="ECO:0000313" key="2">
    <source>
        <dbReference type="EMBL" id="MBU9764643.1"/>
    </source>
</evidence>
<comment type="caution">
    <text evidence="2">The sequence shown here is derived from an EMBL/GenBank/DDBJ whole genome shotgun (WGS) entry which is preliminary data.</text>
</comment>
<dbReference type="Pfam" id="PF03992">
    <property type="entry name" value="ABM"/>
    <property type="match status" value="1"/>
</dbReference>
<dbReference type="Proteomes" id="UP000812982">
    <property type="component" value="Unassembled WGS sequence"/>
</dbReference>
<name>A0ABS6KM21_9MYCO</name>
<dbReference type="PANTHER" id="PTHR33336:SF15">
    <property type="entry name" value="ABM DOMAIN-CONTAINING PROTEIN"/>
    <property type="match status" value="1"/>
</dbReference>
<keyword evidence="3" id="KW-1185">Reference proteome</keyword>
<gene>
    <name evidence="2" type="ORF">FR943_12385</name>
</gene>
<reference evidence="2 3" key="1">
    <citation type="journal article" date="2021" name="Sci. Rep.">
        <title>Phenotypic and genomic hallmarks of a novel, potentially pathogenic rapidly growing Mycobacterium species related to the Mycobacterium fortuitum complex.</title>
        <authorList>
            <person name="Gharbi R."/>
            <person name="Khanna V."/>
            <person name="Frigui W."/>
            <person name="Mhenni B."/>
            <person name="Brosch R."/>
            <person name="Mardassi H."/>
        </authorList>
    </citation>
    <scope>NUCLEOTIDE SEQUENCE [LARGE SCALE GENOMIC DNA]</scope>
    <source>
        <strain evidence="2 3">TNTM28</strain>
    </source>
</reference>
<evidence type="ECO:0000313" key="3">
    <source>
        <dbReference type="Proteomes" id="UP000812982"/>
    </source>
</evidence>
<dbReference type="PROSITE" id="PS51725">
    <property type="entry name" value="ABM"/>
    <property type="match status" value="1"/>
</dbReference>
<proteinExistence type="predicted"/>
<dbReference type="EMBL" id="VOMB01000016">
    <property type="protein sequence ID" value="MBU9764643.1"/>
    <property type="molecule type" value="Genomic_DNA"/>
</dbReference>
<dbReference type="PANTHER" id="PTHR33336">
    <property type="entry name" value="QUINOL MONOOXYGENASE YGIN-RELATED"/>
    <property type="match status" value="1"/>
</dbReference>
<organism evidence="2 3">
    <name type="scientific">[Mycobacterium] fortunisiensis</name>
    <dbReference type="NCBI Taxonomy" id="2600579"/>
    <lineage>
        <taxon>Bacteria</taxon>
        <taxon>Bacillati</taxon>
        <taxon>Actinomycetota</taxon>
        <taxon>Actinomycetes</taxon>
        <taxon>Mycobacteriales</taxon>
        <taxon>Mycobacteriaceae</taxon>
        <taxon>Mycolicibacterium</taxon>
    </lineage>
</organism>
<sequence>MPVVVVATMKAKPESVDAVREACTKAVAAVHDEPGCQLYSLHEADGTFVFVEQWADAEALKTHSTAPAIGALFGTVGELLDGAPDIKMLQPVVAGDPAKGQLRPS</sequence>
<evidence type="ECO:0000259" key="1">
    <source>
        <dbReference type="PROSITE" id="PS51725"/>
    </source>
</evidence>
<accession>A0ABS6KM21</accession>
<protein>
    <submittedName>
        <fullName evidence="2">Antibiotic biosynthesis monooxygenase</fullName>
    </submittedName>
</protein>
<feature type="domain" description="ABM" evidence="1">
    <location>
        <begin position="3"/>
        <end position="88"/>
    </location>
</feature>
<dbReference type="GO" id="GO:0004497">
    <property type="term" value="F:monooxygenase activity"/>
    <property type="evidence" value="ECO:0007669"/>
    <property type="project" value="UniProtKB-KW"/>
</dbReference>
<dbReference type="InterPro" id="IPR050744">
    <property type="entry name" value="AI-2_Isomerase_LsrG"/>
</dbReference>
<dbReference type="RefSeq" id="WP_217157358.1">
    <property type="nucleotide sequence ID" value="NZ_VOMB01000016.1"/>
</dbReference>
<keyword evidence="2" id="KW-0503">Monooxygenase</keyword>